<dbReference type="GeneID" id="14697894"/>
<dbReference type="RefSeq" id="YP_007517616.1">
    <property type="nucleotide sequence ID" value="NC_020479.1"/>
</dbReference>
<evidence type="ECO:0000256" key="1">
    <source>
        <dbReference type="SAM" id="Coils"/>
    </source>
</evidence>
<evidence type="ECO:0000313" key="3">
    <source>
        <dbReference type="Proteomes" id="UP000011292"/>
    </source>
</evidence>
<keyword evidence="3" id="KW-1185">Reference proteome</keyword>
<reference evidence="2 3" key="1">
    <citation type="journal article" date="2013" name="Virology">
        <title>Genomic characterization of six novel Bacillus pumilus bacteriophages.</title>
        <authorList>
            <person name="Lorenz L."/>
            <person name="Lins B."/>
            <person name="Barrett J."/>
            <person name="Montgomery A."/>
            <person name="Trapani S."/>
            <person name="Schindler A."/>
            <person name="Christie G.E."/>
            <person name="Cresawn S.G."/>
            <person name="Temple L."/>
        </authorList>
    </citation>
    <scope>NUCLEOTIDE SEQUENCE [LARGE SCALE GENOMIC DNA]</scope>
</reference>
<accession>M1IDL3</accession>
<name>M1IDL3_9CAUD</name>
<keyword evidence="1" id="KW-0175">Coiled coil</keyword>
<gene>
    <name evidence="2" type="ORF">CURLY_72</name>
</gene>
<protein>
    <submittedName>
        <fullName evidence="2">Uncharacterized protein</fullName>
    </submittedName>
</protein>
<proteinExistence type="predicted"/>
<evidence type="ECO:0000313" key="2">
    <source>
        <dbReference type="EMBL" id="AGE60759.1"/>
    </source>
</evidence>
<sequence length="83" mass="10126">MIDSKLESMTQVIERGKILKTIRESLIEDYINEISTEVQFQRKLKRKAEDDLKRINKRLSELEDEWHKMDIELKHHQYKRGEL</sequence>
<dbReference type="Proteomes" id="UP000011292">
    <property type="component" value="Segment"/>
</dbReference>
<dbReference type="KEGG" id="vg:14697894"/>
<dbReference type="EMBL" id="KC330679">
    <property type="protein sequence ID" value="AGE60759.1"/>
    <property type="molecule type" value="Genomic_DNA"/>
</dbReference>
<organism evidence="2 3">
    <name type="scientific">Bacillus phage Curly</name>
    <dbReference type="NCBI Taxonomy" id="2880541"/>
    <lineage>
        <taxon>Viruses</taxon>
        <taxon>Duplodnaviria</taxon>
        <taxon>Heunggongvirae</taxon>
        <taxon>Uroviricota</taxon>
        <taxon>Caudoviricetes</taxon>
        <taxon>Ehrlichviridae</taxon>
        <taxon>Andromedavirus</taxon>
        <taxon>Andromedavirus bolokhovo</taxon>
        <taxon>Andromedavirus curly</taxon>
    </lineage>
</organism>
<feature type="coiled-coil region" evidence="1">
    <location>
        <begin position="31"/>
        <end position="72"/>
    </location>
</feature>